<dbReference type="Proteomes" id="UP000479710">
    <property type="component" value="Unassembled WGS sequence"/>
</dbReference>
<dbReference type="AlphaFoldDB" id="A0A6G1DU88"/>
<evidence type="ECO:0000313" key="3">
    <source>
        <dbReference type="Proteomes" id="UP000479710"/>
    </source>
</evidence>
<proteinExistence type="predicted"/>
<gene>
    <name evidence="2" type="ORF">E2562_000656</name>
</gene>
<feature type="compositionally biased region" description="Acidic residues" evidence="1">
    <location>
        <begin position="50"/>
        <end position="62"/>
    </location>
</feature>
<dbReference type="PANTHER" id="PTHR33085">
    <property type="entry name" value="OS12G0113100 PROTEIN-RELATED"/>
    <property type="match status" value="1"/>
</dbReference>
<evidence type="ECO:0000256" key="1">
    <source>
        <dbReference type="SAM" id="MobiDB-lite"/>
    </source>
</evidence>
<comment type="caution">
    <text evidence="2">The sequence shown here is derived from an EMBL/GenBank/DDBJ whole genome shotgun (WGS) entry which is preliminary data.</text>
</comment>
<protein>
    <recommendedName>
        <fullName evidence="4">DUF1618 domain-containing protein</fullName>
    </recommendedName>
</protein>
<keyword evidence="3" id="KW-1185">Reference proteome</keyword>
<evidence type="ECO:0008006" key="4">
    <source>
        <dbReference type="Google" id="ProtNLM"/>
    </source>
</evidence>
<reference evidence="2 3" key="1">
    <citation type="submission" date="2019-11" db="EMBL/GenBank/DDBJ databases">
        <title>Whole genome sequence of Oryza granulata.</title>
        <authorList>
            <person name="Li W."/>
        </authorList>
    </citation>
    <scope>NUCLEOTIDE SEQUENCE [LARGE SCALE GENOMIC DNA]</scope>
    <source>
        <strain evidence="3">cv. Menghai</strain>
        <tissue evidence="2">Leaf</tissue>
    </source>
</reference>
<feature type="region of interest" description="Disordered" evidence="1">
    <location>
        <begin position="1"/>
        <end position="24"/>
    </location>
</feature>
<dbReference type="Pfam" id="PF07893">
    <property type="entry name" value="DUF1668"/>
    <property type="match status" value="1"/>
</dbReference>
<organism evidence="2 3">
    <name type="scientific">Oryza meyeriana var. granulata</name>
    <dbReference type="NCBI Taxonomy" id="110450"/>
    <lineage>
        <taxon>Eukaryota</taxon>
        <taxon>Viridiplantae</taxon>
        <taxon>Streptophyta</taxon>
        <taxon>Embryophyta</taxon>
        <taxon>Tracheophyta</taxon>
        <taxon>Spermatophyta</taxon>
        <taxon>Magnoliopsida</taxon>
        <taxon>Liliopsida</taxon>
        <taxon>Poales</taxon>
        <taxon>Poaceae</taxon>
        <taxon>BOP clade</taxon>
        <taxon>Oryzoideae</taxon>
        <taxon>Oryzeae</taxon>
        <taxon>Oryzinae</taxon>
        <taxon>Oryza</taxon>
        <taxon>Oryza meyeriana</taxon>
    </lineage>
</organism>
<dbReference type="PANTHER" id="PTHR33085:SF60">
    <property type="entry name" value="OS04G0422800 PROTEIN"/>
    <property type="match status" value="1"/>
</dbReference>
<dbReference type="EMBL" id="SPHZ02000005">
    <property type="protein sequence ID" value="KAF0916027.1"/>
    <property type="molecule type" value="Genomic_DNA"/>
</dbReference>
<dbReference type="InterPro" id="IPR012871">
    <property type="entry name" value="DUF1668_ORYSA"/>
</dbReference>
<evidence type="ECO:0000313" key="2">
    <source>
        <dbReference type="EMBL" id="KAF0916027.1"/>
    </source>
</evidence>
<accession>A0A6G1DU88</accession>
<dbReference type="OrthoDB" id="674784at2759"/>
<name>A0A6G1DU88_9ORYZ</name>
<sequence length="215" mass="24360">MHHFELLRPPVPPRRKRWEWSTVPAPPPFDPDCVVSVAVHPDGRTVFFVESDDDDDDEEDEENSRGGGGGTFSFDTKQAWWTRHGGWLLPFRGRGHFDAELGAWVGLCSRADSPGHLCSCDVVSPSPEPHADEPRWKLREERLFCDDKFHVGAELVYMGDSQFCVLEFLKGSSAKRKRNQEHRPPRRLLHVTAFGLKYASRESSRRRSAAGVAPP</sequence>
<feature type="region of interest" description="Disordered" evidence="1">
    <location>
        <begin position="48"/>
        <end position="73"/>
    </location>
</feature>